<name>A0AAW0EY22_9TRYP</name>
<evidence type="ECO:0000313" key="3">
    <source>
        <dbReference type="Proteomes" id="UP001430356"/>
    </source>
</evidence>
<sequence>MNSTAREWLRIRRSEGHHLCSGTAAQVERLHILTSGGARPPTPSHSRAAPRESSRRATPPAFAHGAAQSTSAARSCGAGTTVAQAECAGRDGVVKAEAEARLALLCALLHWTACRRCPTYAVDGGGGVADDRSTASSHTPRRLVPLPSPPSRAPR</sequence>
<proteinExistence type="predicted"/>
<organism evidence="2 3">
    <name type="scientific">Novymonas esmeraldas</name>
    <dbReference type="NCBI Taxonomy" id="1808958"/>
    <lineage>
        <taxon>Eukaryota</taxon>
        <taxon>Discoba</taxon>
        <taxon>Euglenozoa</taxon>
        <taxon>Kinetoplastea</taxon>
        <taxon>Metakinetoplastina</taxon>
        <taxon>Trypanosomatida</taxon>
        <taxon>Trypanosomatidae</taxon>
        <taxon>Novymonas</taxon>
    </lineage>
</organism>
<comment type="caution">
    <text evidence="2">The sequence shown here is derived from an EMBL/GenBank/DDBJ whole genome shotgun (WGS) entry which is preliminary data.</text>
</comment>
<evidence type="ECO:0000256" key="1">
    <source>
        <dbReference type="SAM" id="MobiDB-lite"/>
    </source>
</evidence>
<evidence type="ECO:0000313" key="2">
    <source>
        <dbReference type="EMBL" id="KAK7197703.1"/>
    </source>
</evidence>
<dbReference type="AlphaFoldDB" id="A0AAW0EY22"/>
<gene>
    <name evidence="2" type="ORF">NESM_000722300</name>
</gene>
<feature type="region of interest" description="Disordered" evidence="1">
    <location>
        <begin position="34"/>
        <end position="68"/>
    </location>
</feature>
<protein>
    <submittedName>
        <fullName evidence="2">Uncharacterized protein</fullName>
    </submittedName>
</protein>
<dbReference type="Proteomes" id="UP001430356">
    <property type="component" value="Unassembled WGS sequence"/>
</dbReference>
<reference evidence="2 3" key="1">
    <citation type="journal article" date="2021" name="MBio">
        <title>A New Model Trypanosomatid, Novymonas esmeraldas: Genomic Perception of Its 'Candidatus Pandoraea novymonadis' Endosymbiont.</title>
        <authorList>
            <person name="Zakharova A."/>
            <person name="Saura A."/>
            <person name="Butenko A."/>
            <person name="Podesvova L."/>
            <person name="Warmusova S."/>
            <person name="Kostygov A.Y."/>
            <person name="Nenarokova A."/>
            <person name="Lukes J."/>
            <person name="Opperdoes F.R."/>
            <person name="Yurchenko V."/>
        </authorList>
    </citation>
    <scope>NUCLEOTIDE SEQUENCE [LARGE SCALE GENOMIC DNA]</scope>
    <source>
        <strain evidence="2 3">E262AT.01</strain>
    </source>
</reference>
<dbReference type="EMBL" id="JAECZO010000116">
    <property type="protein sequence ID" value="KAK7197703.1"/>
    <property type="molecule type" value="Genomic_DNA"/>
</dbReference>
<feature type="region of interest" description="Disordered" evidence="1">
    <location>
        <begin position="126"/>
        <end position="155"/>
    </location>
</feature>
<accession>A0AAW0EY22</accession>
<feature type="compositionally biased region" description="Pro residues" evidence="1">
    <location>
        <begin position="146"/>
        <end position="155"/>
    </location>
</feature>
<keyword evidence="3" id="KW-1185">Reference proteome</keyword>